<accession>A0A855XCB9</accession>
<dbReference type="EMBL" id="PQAP01000005">
    <property type="protein sequence ID" value="PWB76082.1"/>
    <property type="molecule type" value="Genomic_DNA"/>
</dbReference>
<dbReference type="AlphaFoldDB" id="A0A855XCB9"/>
<sequence>MKLSTIFQTTYCKIVTGAILAFAGIAGGIYTGLALGDKPDKMPERTASSEVQPFLAFKVGDLFPLEYYTSITGSTGKFGDLLKDRESIVLMVSLDCPPCQQLLRFWKTNMQSRLKAGVQVVAMVPRATGGIAPEYAGLFDGCTVTFHDREYWTKTYHHVFWPVIVGVDNSGFVTHIQFGFDGTIDFEIVQRFLVPAGSATHN</sequence>
<dbReference type="InterPro" id="IPR036249">
    <property type="entry name" value="Thioredoxin-like_sf"/>
</dbReference>
<feature type="transmembrane region" description="Helical" evidence="1">
    <location>
        <begin position="14"/>
        <end position="35"/>
    </location>
</feature>
<name>A0A855XCB9_9BACT</name>
<organism evidence="2 3">
    <name type="scientific">candidate division GN15 bacterium</name>
    <dbReference type="NCBI Taxonomy" id="2072418"/>
    <lineage>
        <taxon>Bacteria</taxon>
        <taxon>candidate division GN15</taxon>
    </lineage>
</organism>
<evidence type="ECO:0000256" key="1">
    <source>
        <dbReference type="SAM" id="Phobius"/>
    </source>
</evidence>
<keyword evidence="1" id="KW-1133">Transmembrane helix</keyword>
<comment type="caution">
    <text evidence="2">The sequence shown here is derived from an EMBL/GenBank/DDBJ whole genome shotgun (WGS) entry which is preliminary data.</text>
</comment>
<protein>
    <recommendedName>
        <fullName evidence="4">Redoxin domain-containing protein</fullName>
    </recommendedName>
</protein>
<gene>
    <name evidence="2" type="ORF">C3F09_01175</name>
</gene>
<keyword evidence="1" id="KW-0472">Membrane</keyword>
<proteinExistence type="predicted"/>
<evidence type="ECO:0000313" key="2">
    <source>
        <dbReference type="EMBL" id="PWB76082.1"/>
    </source>
</evidence>
<evidence type="ECO:0000313" key="3">
    <source>
        <dbReference type="Proteomes" id="UP000250918"/>
    </source>
</evidence>
<evidence type="ECO:0008006" key="4">
    <source>
        <dbReference type="Google" id="ProtNLM"/>
    </source>
</evidence>
<dbReference type="Proteomes" id="UP000250918">
    <property type="component" value="Unassembled WGS sequence"/>
</dbReference>
<reference evidence="2 3" key="1">
    <citation type="journal article" date="2018" name="ISME J.">
        <title>A methanotrophic archaeon couples anaerobic oxidation of methane to Fe(III) reduction.</title>
        <authorList>
            <person name="Cai C."/>
            <person name="Leu A.O."/>
            <person name="Xie G.J."/>
            <person name="Guo J."/>
            <person name="Feng Y."/>
            <person name="Zhao J.X."/>
            <person name="Tyson G.W."/>
            <person name="Yuan Z."/>
            <person name="Hu S."/>
        </authorList>
    </citation>
    <scope>NUCLEOTIDE SEQUENCE [LARGE SCALE GENOMIC DNA]</scope>
    <source>
        <strain evidence="2">FeB_12</strain>
    </source>
</reference>
<dbReference type="SUPFAM" id="SSF52833">
    <property type="entry name" value="Thioredoxin-like"/>
    <property type="match status" value="1"/>
</dbReference>
<keyword evidence="1" id="KW-0812">Transmembrane</keyword>